<keyword evidence="6" id="KW-1185">Reference proteome</keyword>
<reference evidence="5" key="1">
    <citation type="submission" date="2023-01" db="EMBL/GenBank/DDBJ databases">
        <title>Genome assembly of the deep-sea coral Lophelia pertusa.</title>
        <authorList>
            <person name="Herrera S."/>
            <person name="Cordes E."/>
        </authorList>
    </citation>
    <scope>NUCLEOTIDE SEQUENCE</scope>
    <source>
        <strain evidence="5">USNM1676648</strain>
        <tissue evidence="5">Polyp</tissue>
    </source>
</reference>
<sequence>MASCSPSFCSKCGFSLENNFKFCPKCGIKVRFTSAASTADCESTPPAKFSLQNFQSFKSQKESERSSFFVRKQAGKKKRKVEDEIVTINVGVMTDKETIKRGETLPLKVSSTAPPEAIRHAALKKHCSFNQRFNSETEYKLSFKDGSEVKHIPGIDPEEPFTLRRFKEESGFGYARITLYLLPQGDVFEELREYLDEKDDQLFGFASSGDDEDLIKPTFDPKPSSSSGDVGSERAKSISVSTANSPAVPSTSIASGAGAGAGDHLTRLVVNCPTCWGRFPIDVIKEHADMCAQSVEELPDPHPTNSSSSSSTGAIQEQGELKEEISNLAGNIKEEEIRVTVRRNHLWWDFTRARNDYYSPLNAIKITFSGEPAIDDGGPKREFFTEMLEFCNSRLFPDGFPTQSVLAVARDDFVTAGEVMAMSIAQGGPCPNFLAPEIYSVLSRSFVIEDLKDESLKETCLKLTSASEDQLSNILMEDRVLDTLQHIGYNGVPTRENKESIKRVVEAICMYDQSPPGSMSSIVKLEEGLKTYGLLKSIREHPLMWKPVFVPGGAPSLTATAFLNELLVTFNLSDVKKQQEIDAYYHFTNYIQSLDTDGLQTTLKWAVGASTIPPLGLPKKIYIQFLHGCAPGCRCRPTTSTCSLTITIPTHLDNEDDMKSIMASAVADSQGFQLV</sequence>
<comment type="caution">
    <text evidence="5">The sequence shown here is derived from an EMBL/GenBank/DDBJ whole genome shotgun (WGS) entry which is preliminary data.</text>
</comment>
<dbReference type="Gene3D" id="3.90.1750.10">
    <property type="entry name" value="Hect, E3 ligase catalytic domains"/>
    <property type="match status" value="1"/>
</dbReference>
<organism evidence="5 6">
    <name type="scientific">Desmophyllum pertusum</name>
    <dbReference type="NCBI Taxonomy" id="174260"/>
    <lineage>
        <taxon>Eukaryota</taxon>
        <taxon>Metazoa</taxon>
        <taxon>Cnidaria</taxon>
        <taxon>Anthozoa</taxon>
        <taxon>Hexacorallia</taxon>
        <taxon>Scleractinia</taxon>
        <taxon>Caryophylliina</taxon>
        <taxon>Caryophylliidae</taxon>
        <taxon>Desmophyllum</taxon>
    </lineage>
</organism>
<gene>
    <name evidence="5" type="ORF">OS493_038801</name>
</gene>
<proteinExistence type="predicted"/>
<evidence type="ECO:0000256" key="3">
    <source>
        <dbReference type="SAM" id="MobiDB-lite"/>
    </source>
</evidence>
<feature type="compositionally biased region" description="Polar residues" evidence="3">
    <location>
        <begin position="238"/>
        <end position="250"/>
    </location>
</feature>
<name>A0A9X0D015_9CNID</name>
<accession>A0A9X0D015</accession>
<dbReference type="SUPFAM" id="SSF56204">
    <property type="entry name" value="Hect, E3 ligase catalytic domain"/>
    <property type="match status" value="1"/>
</dbReference>
<dbReference type="Gene3D" id="3.30.2410.10">
    <property type="entry name" value="Hect, E3 ligase catalytic domain"/>
    <property type="match status" value="1"/>
</dbReference>
<feature type="domain" description="HECT" evidence="4">
    <location>
        <begin position="364"/>
        <end position="389"/>
    </location>
</feature>
<dbReference type="InterPro" id="IPR000569">
    <property type="entry name" value="HECT_dom"/>
</dbReference>
<feature type="region of interest" description="Disordered" evidence="3">
    <location>
        <begin position="206"/>
        <end position="250"/>
    </location>
</feature>
<evidence type="ECO:0000259" key="4">
    <source>
        <dbReference type="PROSITE" id="PS50237"/>
    </source>
</evidence>
<evidence type="ECO:0000313" key="5">
    <source>
        <dbReference type="EMBL" id="KAJ7381825.1"/>
    </source>
</evidence>
<dbReference type="EMBL" id="MU825994">
    <property type="protein sequence ID" value="KAJ7381825.1"/>
    <property type="molecule type" value="Genomic_DNA"/>
</dbReference>
<evidence type="ECO:0000313" key="6">
    <source>
        <dbReference type="Proteomes" id="UP001163046"/>
    </source>
</evidence>
<evidence type="ECO:0000256" key="1">
    <source>
        <dbReference type="ARBA" id="ARBA00022786"/>
    </source>
</evidence>
<feature type="region of interest" description="Disordered" evidence="3">
    <location>
        <begin position="296"/>
        <end position="318"/>
    </location>
</feature>
<dbReference type="GO" id="GO:0004842">
    <property type="term" value="F:ubiquitin-protein transferase activity"/>
    <property type="evidence" value="ECO:0007669"/>
    <property type="project" value="InterPro"/>
</dbReference>
<dbReference type="AlphaFoldDB" id="A0A9X0D015"/>
<dbReference type="OrthoDB" id="5950012at2759"/>
<keyword evidence="1 2" id="KW-0833">Ubl conjugation pathway</keyword>
<dbReference type="InterPro" id="IPR035983">
    <property type="entry name" value="Hect_E3_ubiquitin_ligase"/>
</dbReference>
<protein>
    <recommendedName>
        <fullName evidence="4">HECT domain-containing protein</fullName>
    </recommendedName>
</protein>
<dbReference type="PROSITE" id="PS50237">
    <property type="entry name" value="HECT"/>
    <property type="match status" value="1"/>
</dbReference>
<dbReference type="Proteomes" id="UP001163046">
    <property type="component" value="Unassembled WGS sequence"/>
</dbReference>
<evidence type="ECO:0000256" key="2">
    <source>
        <dbReference type="PROSITE-ProRule" id="PRU00104"/>
    </source>
</evidence>
<comment type="caution">
    <text evidence="2">Lacks conserved residue(s) required for the propagation of feature annotation.</text>
</comment>